<name>A0AAD5S5B0_9FUNG</name>
<protein>
    <submittedName>
        <fullName evidence="2">Uncharacterized protein</fullName>
    </submittedName>
</protein>
<evidence type="ECO:0000256" key="1">
    <source>
        <dbReference type="SAM" id="MobiDB-lite"/>
    </source>
</evidence>
<gene>
    <name evidence="2" type="ORF">HK097_000634</name>
</gene>
<sequence length="147" mass="15408">AVPSVVVTPRSASLPPSSKTPATPLTILPSPSSTLPTTSQTQTPLRRIASVFKLALPRPTSTPAPPLPRSPLSPPNPTTNAPVFKHRSSISSTTTDVTMLSVTTVGGGKEKKVVSVRRKVAGVFGFGGKTENSLEVVKEGKKKSGWW</sequence>
<accession>A0AAD5S5B0</accession>
<evidence type="ECO:0000313" key="3">
    <source>
        <dbReference type="Proteomes" id="UP001212841"/>
    </source>
</evidence>
<comment type="caution">
    <text evidence="2">The sequence shown here is derived from an EMBL/GenBank/DDBJ whole genome shotgun (WGS) entry which is preliminary data.</text>
</comment>
<reference evidence="2" key="1">
    <citation type="submission" date="2020-05" db="EMBL/GenBank/DDBJ databases">
        <title>Phylogenomic resolution of chytrid fungi.</title>
        <authorList>
            <person name="Stajich J.E."/>
            <person name="Amses K."/>
            <person name="Simmons R."/>
            <person name="Seto K."/>
            <person name="Myers J."/>
            <person name="Bonds A."/>
            <person name="Quandt C.A."/>
            <person name="Barry K."/>
            <person name="Liu P."/>
            <person name="Grigoriev I."/>
            <person name="Longcore J.E."/>
            <person name="James T.Y."/>
        </authorList>
    </citation>
    <scope>NUCLEOTIDE SEQUENCE</scope>
    <source>
        <strain evidence="2">JEL0318</strain>
    </source>
</reference>
<feature type="compositionally biased region" description="Low complexity" evidence="1">
    <location>
        <begin position="20"/>
        <end position="42"/>
    </location>
</feature>
<feature type="compositionally biased region" description="Pro residues" evidence="1">
    <location>
        <begin position="60"/>
        <end position="77"/>
    </location>
</feature>
<feature type="region of interest" description="Disordered" evidence="1">
    <location>
        <begin position="56"/>
        <end position="90"/>
    </location>
</feature>
<feature type="compositionally biased region" description="Polar residues" evidence="1">
    <location>
        <begin position="10"/>
        <end position="19"/>
    </location>
</feature>
<dbReference type="EMBL" id="JADGJD010001114">
    <property type="protein sequence ID" value="KAJ3046685.1"/>
    <property type="molecule type" value="Genomic_DNA"/>
</dbReference>
<feature type="non-terminal residue" evidence="2">
    <location>
        <position position="1"/>
    </location>
</feature>
<evidence type="ECO:0000313" key="2">
    <source>
        <dbReference type="EMBL" id="KAJ3046685.1"/>
    </source>
</evidence>
<dbReference type="Proteomes" id="UP001212841">
    <property type="component" value="Unassembled WGS sequence"/>
</dbReference>
<dbReference type="AlphaFoldDB" id="A0AAD5S5B0"/>
<proteinExistence type="predicted"/>
<keyword evidence="3" id="KW-1185">Reference proteome</keyword>
<feature type="region of interest" description="Disordered" evidence="1">
    <location>
        <begin position="1"/>
        <end position="42"/>
    </location>
</feature>
<organism evidence="2 3">
    <name type="scientific">Rhizophlyctis rosea</name>
    <dbReference type="NCBI Taxonomy" id="64517"/>
    <lineage>
        <taxon>Eukaryota</taxon>
        <taxon>Fungi</taxon>
        <taxon>Fungi incertae sedis</taxon>
        <taxon>Chytridiomycota</taxon>
        <taxon>Chytridiomycota incertae sedis</taxon>
        <taxon>Chytridiomycetes</taxon>
        <taxon>Rhizophlyctidales</taxon>
        <taxon>Rhizophlyctidaceae</taxon>
        <taxon>Rhizophlyctis</taxon>
    </lineage>
</organism>